<dbReference type="PROSITE" id="PS51498">
    <property type="entry name" value="MABP"/>
    <property type="match status" value="1"/>
</dbReference>
<keyword evidence="3" id="KW-1185">Reference proteome</keyword>
<dbReference type="PANTHER" id="PTHR31547:SF1">
    <property type="entry name" value="MULTIVESICULAR BODY SUBUNIT 12B"/>
    <property type="match status" value="1"/>
</dbReference>
<reference evidence="2 3" key="1">
    <citation type="submission" date="2022-12" db="EMBL/GenBank/DDBJ databases">
        <title>Chromosome-level genome of Tegillarca granosa.</title>
        <authorList>
            <person name="Kim J."/>
        </authorList>
    </citation>
    <scope>NUCLEOTIDE SEQUENCE [LARGE SCALE GENOMIC DNA]</scope>
    <source>
        <strain evidence="2">Teg-2019</strain>
        <tissue evidence="2">Adductor muscle</tissue>
    </source>
</reference>
<dbReference type="Pfam" id="PF10240">
    <property type="entry name" value="DUF2464"/>
    <property type="match status" value="1"/>
</dbReference>
<dbReference type="Proteomes" id="UP001217089">
    <property type="component" value="Unassembled WGS sequence"/>
</dbReference>
<gene>
    <name evidence="2" type="ORF">KUTeg_005137</name>
</gene>
<dbReference type="InterPro" id="IPR023341">
    <property type="entry name" value="MABP"/>
</dbReference>
<dbReference type="Gene3D" id="2.100.10.50">
    <property type="match status" value="1"/>
</dbReference>
<comment type="caution">
    <text evidence="2">The sequence shown here is derived from an EMBL/GenBank/DDBJ whole genome shotgun (WGS) entry which is preliminary data.</text>
</comment>
<evidence type="ECO:0000259" key="1">
    <source>
        <dbReference type="PROSITE" id="PS51498"/>
    </source>
</evidence>
<accession>A0ABQ9FNF5</accession>
<dbReference type="InterPro" id="IPR018798">
    <property type="entry name" value="MVB12A/B"/>
</dbReference>
<proteinExistence type="predicted"/>
<organism evidence="2 3">
    <name type="scientific">Tegillarca granosa</name>
    <name type="common">Malaysian cockle</name>
    <name type="synonym">Anadara granosa</name>
    <dbReference type="NCBI Taxonomy" id="220873"/>
    <lineage>
        <taxon>Eukaryota</taxon>
        <taxon>Metazoa</taxon>
        <taxon>Spiralia</taxon>
        <taxon>Lophotrochozoa</taxon>
        <taxon>Mollusca</taxon>
        <taxon>Bivalvia</taxon>
        <taxon>Autobranchia</taxon>
        <taxon>Pteriomorphia</taxon>
        <taxon>Arcoida</taxon>
        <taxon>Arcoidea</taxon>
        <taxon>Arcidae</taxon>
        <taxon>Tegillarca</taxon>
    </lineage>
</organism>
<dbReference type="InterPro" id="IPR040297">
    <property type="entry name" value="MVB12B"/>
</dbReference>
<evidence type="ECO:0000313" key="3">
    <source>
        <dbReference type="Proteomes" id="UP001217089"/>
    </source>
</evidence>
<name>A0ABQ9FNF5_TEGGR</name>
<evidence type="ECO:0000313" key="2">
    <source>
        <dbReference type="EMBL" id="KAJ8317233.1"/>
    </source>
</evidence>
<sequence>MSEDWPIVSVVVVSDVTRCPAGFTVIDRTYDRREEADLWRDGLFGRRVVRYLCVEKVAPSAGRDVLVDVVVINERDPLPAGEKAVKKKMLCVRYMNSTLTNDAISELVLLSRGVRRPPSGYTLVGELNNMALCYKMSSFKSSLTQNQALQGHAQTSYGLPNSADKTLNMTSVGSALPYPVAPSGQHNSNHYPLDRSFSSLGRGTVTPLAGVPWQINPKYADFDNNCYTTDKI</sequence>
<feature type="domain" description="MABP" evidence="1">
    <location>
        <begin position="4"/>
        <end position="138"/>
    </location>
</feature>
<dbReference type="PANTHER" id="PTHR31547">
    <property type="entry name" value="MULTIVESICULAR BODY SUBUNIT 12B"/>
    <property type="match status" value="1"/>
</dbReference>
<protein>
    <recommendedName>
        <fullName evidence="1">MABP domain-containing protein</fullName>
    </recommendedName>
</protein>
<dbReference type="EMBL" id="JARBDR010000246">
    <property type="protein sequence ID" value="KAJ8317233.1"/>
    <property type="molecule type" value="Genomic_DNA"/>
</dbReference>